<dbReference type="InterPro" id="IPR017583">
    <property type="entry name" value="Tagatose/fructose_Pkinase"/>
</dbReference>
<dbReference type="Proteomes" id="UP000028492">
    <property type="component" value="Chromosome"/>
</dbReference>
<dbReference type="KEGG" id="aja:AJAP_13535"/>
<comment type="similarity">
    <text evidence="1">Belongs to the carbohydrate kinase PfkB family.</text>
</comment>
<organism evidence="8 9">
    <name type="scientific">Amycolatopsis japonica</name>
    <dbReference type="NCBI Taxonomy" id="208439"/>
    <lineage>
        <taxon>Bacteria</taxon>
        <taxon>Bacillati</taxon>
        <taxon>Actinomycetota</taxon>
        <taxon>Actinomycetes</taxon>
        <taxon>Pseudonocardiales</taxon>
        <taxon>Pseudonocardiaceae</taxon>
        <taxon>Amycolatopsis</taxon>
        <taxon>Amycolatopsis japonica group</taxon>
    </lineage>
</organism>
<sequence length="296" mass="29568">MIVTVTPNTALDVTYTVDGLRAGDVHRVREVRHRAGGKGVNVARVLHTLGADVRALFTAGGATGAAVVGDLAAAGIPATAIPIGGETRRTITVLADDGSVTLLNEPGPRLTGNEWQTFAAAVRARKPDVLVCSGSLPPGAGGYAGLFGDAPSILDTSGEALLAGLAGKPSVVKPNADELREVTGLRDPVAAAAELRKAGAGAVVVSLGAEGLLAVTGSGTWHAAPSTVLTGNTTGAGDAVVAALALGLSRAESWQDILRRAVALSGAAVLGPLAGDVDLAHYRAEQGLVAVRARPD</sequence>
<evidence type="ECO:0000256" key="3">
    <source>
        <dbReference type="ARBA" id="ARBA00022741"/>
    </source>
</evidence>
<evidence type="ECO:0000256" key="6">
    <source>
        <dbReference type="PIRNR" id="PIRNR000535"/>
    </source>
</evidence>
<dbReference type="PANTHER" id="PTHR46566:SF5">
    <property type="entry name" value="1-PHOSPHOFRUCTOKINASE"/>
    <property type="match status" value="1"/>
</dbReference>
<evidence type="ECO:0000313" key="8">
    <source>
        <dbReference type="EMBL" id="AIG75588.1"/>
    </source>
</evidence>
<dbReference type="PANTHER" id="PTHR46566">
    <property type="entry name" value="1-PHOSPHOFRUCTOKINASE-RELATED"/>
    <property type="match status" value="1"/>
</dbReference>
<keyword evidence="2 6" id="KW-0808">Transferase</keyword>
<name>A0A075URH9_9PSEU</name>
<dbReference type="STRING" id="208439.AJAP_13535"/>
<evidence type="ECO:0000256" key="4">
    <source>
        <dbReference type="ARBA" id="ARBA00022777"/>
    </source>
</evidence>
<evidence type="ECO:0000256" key="5">
    <source>
        <dbReference type="ARBA" id="ARBA00022840"/>
    </source>
</evidence>
<dbReference type="InterPro" id="IPR002173">
    <property type="entry name" value="Carboh/pur_kinase_PfkB_CS"/>
</dbReference>
<dbReference type="NCBIfam" id="TIGR03168">
    <property type="entry name" value="1-PFK"/>
    <property type="match status" value="1"/>
</dbReference>
<proteinExistence type="inferred from homology"/>
<dbReference type="HOGENOM" id="CLU_050013_0_2_11"/>
<protein>
    <submittedName>
        <fullName evidence="8">Tagatose-6-phosphate kinase</fullName>
    </submittedName>
</protein>
<reference evidence="8 9" key="1">
    <citation type="journal article" date="2014" name="J. Biotechnol.">
        <title>Complete genome sequence of the actinobacterium Amycolatopsis japonica MG417-CF17(T) (=DSM 44213T) producing (S,S)-N,N'-ethylenediaminedisuccinic acid.</title>
        <authorList>
            <person name="Stegmann E."/>
            <person name="Albersmeier A."/>
            <person name="Spohn M."/>
            <person name="Gert H."/>
            <person name="Weber T."/>
            <person name="Wohlleben W."/>
            <person name="Kalinowski J."/>
            <person name="Ruckert C."/>
        </authorList>
    </citation>
    <scope>NUCLEOTIDE SEQUENCE [LARGE SCALE GENOMIC DNA]</scope>
    <source>
        <strain evidence="9">MG417-CF17 (DSM 44213)</strain>
    </source>
</reference>
<dbReference type="PROSITE" id="PS00583">
    <property type="entry name" value="PFKB_KINASES_1"/>
    <property type="match status" value="1"/>
</dbReference>
<dbReference type="RefSeq" id="WP_038511242.1">
    <property type="nucleotide sequence ID" value="NZ_CP008953.1"/>
</dbReference>
<gene>
    <name evidence="8" type="ORF">AJAP_13535</name>
</gene>
<dbReference type="eggNOG" id="COG1105">
    <property type="taxonomic scope" value="Bacteria"/>
</dbReference>
<keyword evidence="3" id="KW-0547">Nucleotide-binding</keyword>
<evidence type="ECO:0000256" key="1">
    <source>
        <dbReference type="ARBA" id="ARBA00010688"/>
    </source>
</evidence>
<dbReference type="PROSITE" id="PS00584">
    <property type="entry name" value="PFKB_KINASES_2"/>
    <property type="match status" value="1"/>
</dbReference>
<dbReference type="Pfam" id="PF00294">
    <property type="entry name" value="PfkB"/>
    <property type="match status" value="1"/>
</dbReference>
<dbReference type="Gene3D" id="3.40.1190.20">
    <property type="match status" value="1"/>
</dbReference>
<dbReference type="SUPFAM" id="SSF53613">
    <property type="entry name" value="Ribokinase-like"/>
    <property type="match status" value="1"/>
</dbReference>
<dbReference type="GO" id="GO:0005829">
    <property type="term" value="C:cytosol"/>
    <property type="evidence" value="ECO:0007669"/>
    <property type="project" value="TreeGrafter"/>
</dbReference>
<feature type="domain" description="Carbohydrate kinase PfkB" evidence="7">
    <location>
        <begin position="10"/>
        <end position="272"/>
    </location>
</feature>
<dbReference type="PIRSF" id="PIRSF000535">
    <property type="entry name" value="1PFK/6PFK/LacC"/>
    <property type="match status" value="1"/>
</dbReference>
<keyword evidence="9" id="KW-1185">Reference proteome</keyword>
<evidence type="ECO:0000313" key="9">
    <source>
        <dbReference type="Proteomes" id="UP000028492"/>
    </source>
</evidence>
<evidence type="ECO:0000256" key="2">
    <source>
        <dbReference type="ARBA" id="ARBA00022679"/>
    </source>
</evidence>
<dbReference type="GO" id="GO:0005524">
    <property type="term" value="F:ATP binding"/>
    <property type="evidence" value="ECO:0007669"/>
    <property type="project" value="UniProtKB-KW"/>
</dbReference>
<dbReference type="AlphaFoldDB" id="A0A075URH9"/>
<dbReference type="EMBL" id="CP008953">
    <property type="protein sequence ID" value="AIG75588.1"/>
    <property type="molecule type" value="Genomic_DNA"/>
</dbReference>
<dbReference type="GO" id="GO:0008443">
    <property type="term" value="F:phosphofructokinase activity"/>
    <property type="evidence" value="ECO:0007669"/>
    <property type="project" value="TreeGrafter"/>
</dbReference>
<keyword evidence="5" id="KW-0067">ATP-binding</keyword>
<evidence type="ECO:0000259" key="7">
    <source>
        <dbReference type="Pfam" id="PF00294"/>
    </source>
</evidence>
<dbReference type="InterPro" id="IPR011611">
    <property type="entry name" value="PfkB_dom"/>
</dbReference>
<dbReference type="CDD" id="cd01164">
    <property type="entry name" value="FruK_PfkB_like"/>
    <property type="match status" value="1"/>
</dbReference>
<dbReference type="InterPro" id="IPR029056">
    <property type="entry name" value="Ribokinase-like"/>
</dbReference>
<keyword evidence="4 8" id="KW-0418">Kinase</keyword>
<accession>A0A075URH9</accession>